<organism evidence="2">
    <name type="scientific">candidate division WWE3 bacterium</name>
    <dbReference type="NCBI Taxonomy" id="2053526"/>
    <lineage>
        <taxon>Bacteria</taxon>
        <taxon>Katanobacteria</taxon>
    </lineage>
</organism>
<proteinExistence type="predicted"/>
<comment type="caution">
    <text evidence="2">The sequence shown here is derived from an EMBL/GenBank/DDBJ whole genome shotgun (WGS) entry which is preliminary data.</text>
</comment>
<name>A0A7C4TLI9_UNCKA</name>
<evidence type="ECO:0000256" key="1">
    <source>
        <dbReference type="SAM" id="Phobius"/>
    </source>
</evidence>
<dbReference type="PANTHER" id="PTHR35792:SF2">
    <property type="entry name" value="GENERAL STRESS PROTEIN"/>
    <property type="match status" value="1"/>
</dbReference>
<dbReference type="InterPro" id="IPR052928">
    <property type="entry name" value="Desiccation-related_membrane"/>
</dbReference>
<dbReference type="EMBL" id="DSRT01000070">
    <property type="protein sequence ID" value="HGW29552.1"/>
    <property type="molecule type" value="Genomic_DNA"/>
</dbReference>
<dbReference type="Gene3D" id="1.20.120.20">
    <property type="entry name" value="Apolipoprotein"/>
    <property type="match status" value="1"/>
</dbReference>
<dbReference type="PANTHER" id="PTHR35792">
    <property type="entry name" value="GENERAL STRESS PROTEIN"/>
    <property type="match status" value="1"/>
</dbReference>
<sequence>MECKHCGKNHSDFGSFVSGAMWGALAGALLGMLYAPEKGQDIREKLKDVFDDAEEKGEKLGKELKFAASEIKDAAQPFINEIEKSVKPVLSKAKKSGQDVQLQVMEKIEQLVEDASSGYDEGKNMKKFFKGAKKK</sequence>
<dbReference type="AlphaFoldDB" id="A0A7C4TLI9"/>
<gene>
    <name evidence="2" type="ORF">ENR63_01350</name>
</gene>
<dbReference type="Pfam" id="PF12732">
    <property type="entry name" value="YtxH"/>
    <property type="match status" value="1"/>
</dbReference>
<feature type="transmembrane region" description="Helical" evidence="1">
    <location>
        <begin position="16"/>
        <end position="35"/>
    </location>
</feature>
<keyword evidence="1" id="KW-0472">Membrane</keyword>
<accession>A0A7C4TLI9</accession>
<protein>
    <submittedName>
        <fullName evidence="2">YtxH domain-containing protein</fullName>
    </submittedName>
</protein>
<dbReference type="InterPro" id="IPR024623">
    <property type="entry name" value="YtxH"/>
</dbReference>
<keyword evidence="1" id="KW-1133">Transmembrane helix</keyword>
<reference evidence="2" key="1">
    <citation type="journal article" date="2020" name="mSystems">
        <title>Genome- and Community-Level Interaction Insights into Carbon Utilization and Element Cycling Functions of Hydrothermarchaeota in Hydrothermal Sediment.</title>
        <authorList>
            <person name="Zhou Z."/>
            <person name="Liu Y."/>
            <person name="Xu W."/>
            <person name="Pan J."/>
            <person name="Luo Z.H."/>
            <person name="Li M."/>
        </authorList>
    </citation>
    <scope>NUCLEOTIDE SEQUENCE [LARGE SCALE GENOMIC DNA]</scope>
    <source>
        <strain evidence="2">SpSt-417</strain>
    </source>
</reference>
<keyword evidence="1" id="KW-0812">Transmembrane</keyword>
<evidence type="ECO:0000313" key="2">
    <source>
        <dbReference type="EMBL" id="HGW29552.1"/>
    </source>
</evidence>